<dbReference type="InterPro" id="IPR039787">
    <property type="entry name" value="ENDOU"/>
</dbReference>
<dbReference type="GO" id="GO:0016829">
    <property type="term" value="F:lyase activity"/>
    <property type="evidence" value="ECO:0007669"/>
    <property type="project" value="UniProtKB-KW"/>
</dbReference>
<evidence type="ECO:0000256" key="5">
    <source>
        <dbReference type="ARBA" id="ARBA00022723"/>
    </source>
</evidence>
<evidence type="ECO:0000256" key="3">
    <source>
        <dbReference type="ARBA" id="ARBA00011245"/>
    </source>
</evidence>
<comment type="subunit">
    <text evidence="3 11">Monomer.</text>
</comment>
<dbReference type="GO" id="GO:0016787">
    <property type="term" value="F:hydrolase activity"/>
    <property type="evidence" value="ECO:0007669"/>
    <property type="project" value="UniProtKB-KW"/>
</dbReference>
<dbReference type="AlphaFoldDB" id="A0A6P8HW80"/>
<protein>
    <recommendedName>
        <fullName evidence="11">Uridylate-specific endoribonuclease</fullName>
        <ecNumber evidence="11">4.6.1.-</ecNumber>
    </recommendedName>
</protein>
<accession>A0A6P8HW80</accession>
<keyword evidence="10" id="KW-0456">Lyase</keyword>
<feature type="domain" description="EndoU" evidence="12">
    <location>
        <begin position="8"/>
        <end position="282"/>
    </location>
</feature>
<dbReference type="OrthoDB" id="430326at2759"/>
<reference evidence="14" key="1">
    <citation type="submission" date="2025-08" db="UniProtKB">
        <authorList>
            <consortium name="RefSeq"/>
        </authorList>
    </citation>
    <scope>IDENTIFICATION</scope>
    <source>
        <tissue evidence="14">Tentacle</tissue>
    </source>
</reference>
<dbReference type="GO" id="GO:0003723">
    <property type="term" value="F:RNA binding"/>
    <property type="evidence" value="ECO:0007669"/>
    <property type="project" value="UniProtKB-UniRule"/>
</dbReference>
<comment type="cofactor">
    <cofactor evidence="1 11">
        <name>Mn(2+)</name>
        <dbReference type="ChEBI" id="CHEBI:29035"/>
    </cofactor>
</comment>
<evidence type="ECO:0000256" key="7">
    <source>
        <dbReference type="ARBA" id="ARBA00022801"/>
    </source>
</evidence>
<dbReference type="PANTHER" id="PTHR12439:SF11">
    <property type="entry name" value="URIDYLATE-SPECIFIC ENDORIBONUCLEASE"/>
    <property type="match status" value="1"/>
</dbReference>
<comment type="catalytic activity">
    <reaction evidence="11">
        <text>ribonucleotidyl-uridine-RNA = a 5'-end dephospho-uridine-RNA + a 3'-end 2',3'-cyclophospho-ribonucleotide-RNA</text>
        <dbReference type="Rhea" id="RHEA:67792"/>
        <dbReference type="Rhea" id="RHEA-COMP:10464"/>
        <dbReference type="Rhea" id="RHEA-COMP:17354"/>
        <dbReference type="Rhea" id="RHEA-COMP:17356"/>
        <dbReference type="ChEBI" id="CHEBI:83064"/>
        <dbReference type="ChEBI" id="CHEBI:173117"/>
        <dbReference type="ChEBI" id="CHEBI:173224"/>
    </reaction>
</comment>
<dbReference type="RefSeq" id="XP_031556900.1">
    <property type="nucleotide sequence ID" value="XM_031701040.1"/>
</dbReference>
<comment type="similarity">
    <text evidence="2 11">Belongs to the ENDOU family.</text>
</comment>
<dbReference type="SUPFAM" id="SSF142877">
    <property type="entry name" value="EndoU-like"/>
    <property type="match status" value="1"/>
</dbReference>
<evidence type="ECO:0000259" key="12">
    <source>
        <dbReference type="PROSITE" id="PS51959"/>
    </source>
</evidence>
<evidence type="ECO:0000256" key="8">
    <source>
        <dbReference type="ARBA" id="ARBA00022884"/>
    </source>
</evidence>
<keyword evidence="7 11" id="KW-0378">Hydrolase</keyword>
<dbReference type="InParanoid" id="A0A6P8HW80"/>
<dbReference type="Proteomes" id="UP000515163">
    <property type="component" value="Unplaced"/>
</dbReference>
<dbReference type="InterPro" id="IPR037227">
    <property type="entry name" value="EndoU-like"/>
</dbReference>
<evidence type="ECO:0000256" key="1">
    <source>
        <dbReference type="ARBA" id="ARBA00001936"/>
    </source>
</evidence>
<evidence type="ECO:0000256" key="11">
    <source>
        <dbReference type="RuleBase" id="RU367085"/>
    </source>
</evidence>
<dbReference type="EC" id="4.6.1.-" evidence="11"/>
<evidence type="ECO:0000256" key="2">
    <source>
        <dbReference type="ARBA" id="ARBA00010168"/>
    </source>
</evidence>
<proteinExistence type="inferred from homology"/>
<gene>
    <name evidence="14" type="primary">LOC116293595</name>
</gene>
<keyword evidence="6 11" id="KW-0255">Endonuclease</keyword>
<dbReference type="PANTHER" id="PTHR12439">
    <property type="entry name" value="PLACENTAL PROTEIN 11-RELATED"/>
    <property type="match status" value="1"/>
</dbReference>
<dbReference type="GO" id="GO:0004521">
    <property type="term" value="F:RNA endonuclease activity"/>
    <property type="evidence" value="ECO:0007669"/>
    <property type="project" value="UniProtKB-UniRule"/>
</dbReference>
<evidence type="ECO:0000256" key="10">
    <source>
        <dbReference type="ARBA" id="ARBA00023239"/>
    </source>
</evidence>
<dbReference type="CDD" id="cd21159">
    <property type="entry name" value="XendoU"/>
    <property type="match status" value="1"/>
</dbReference>
<keyword evidence="13" id="KW-1185">Reference proteome</keyword>
<dbReference type="InterPro" id="IPR018998">
    <property type="entry name" value="EndoU_C"/>
</dbReference>
<sequence>MSKTSFKPNKELSAVCEQMWKADTNRLTPEVDYSIDPQGRTRYNTTNDSASDPFFSYLKPDVLKKGTYAAFVKLLDNYTSDTGKREVVTQEEINENRIFIDLIYETGPIQIAHKYLASKGLVPADRPSFKKKLYSLWFDLYSRTRGCRGDSSGFEHVFVGETRNKEEVIGFHNWIQFYLQEKAGLVDYKGFFPNRNKRRASSEEMKECQLMTIKFSWKNGMKPLGSSFIGTSPEFEVAMYTVCFLAGGGKDVHLDMEEYDVIIKIHEYSGGKYIGSCYPQAA</sequence>
<evidence type="ECO:0000313" key="14">
    <source>
        <dbReference type="RefSeq" id="XP_031556900.1"/>
    </source>
</evidence>
<keyword evidence="4 11" id="KW-0540">Nuclease</keyword>
<keyword evidence="9 11" id="KW-0464">Manganese</keyword>
<evidence type="ECO:0000256" key="4">
    <source>
        <dbReference type="ARBA" id="ARBA00022722"/>
    </source>
</evidence>
<dbReference type="GO" id="GO:0046872">
    <property type="term" value="F:metal ion binding"/>
    <property type="evidence" value="ECO:0007669"/>
    <property type="project" value="UniProtKB-UniRule"/>
</dbReference>
<dbReference type="KEGG" id="aten:116293595"/>
<evidence type="ECO:0000313" key="13">
    <source>
        <dbReference type="Proteomes" id="UP000515163"/>
    </source>
</evidence>
<name>A0A6P8HW80_ACTTE</name>
<keyword evidence="8 11" id="KW-0694">RNA-binding</keyword>
<dbReference type="Pfam" id="PF09412">
    <property type="entry name" value="XendoU"/>
    <property type="match status" value="1"/>
</dbReference>
<evidence type="ECO:0000256" key="6">
    <source>
        <dbReference type="ARBA" id="ARBA00022759"/>
    </source>
</evidence>
<dbReference type="PROSITE" id="PS51959">
    <property type="entry name" value="ENDOU"/>
    <property type="match status" value="1"/>
</dbReference>
<dbReference type="GeneID" id="116293595"/>
<evidence type="ECO:0000256" key="9">
    <source>
        <dbReference type="ARBA" id="ARBA00023211"/>
    </source>
</evidence>
<organism evidence="13 14">
    <name type="scientific">Actinia tenebrosa</name>
    <name type="common">Australian red waratah sea anemone</name>
    <dbReference type="NCBI Taxonomy" id="6105"/>
    <lineage>
        <taxon>Eukaryota</taxon>
        <taxon>Metazoa</taxon>
        <taxon>Cnidaria</taxon>
        <taxon>Anthozoa</taxon>
        <taxon>Hexacorallia</taxon>
        <taxon>Actiniaria</taxon>
        <taxon>Actiniidae</taxon>
        <taxon>Actinia</taxon>
    </lineage>
</organism>
<keyword evidence="5 11" id="KW-0479">Metal-binding</keyword>